<feature type="compositionally biased region" description="Basic residues" evidence="1">
    <location>
        <begin position="205"/>
        <end position="215"/>
    </location>
</feature>
<feature type="compositionally biased region" description="Basic and acidic residues" evidence="1">
    <location>
        <begin position="123"/>
        <end position="183"/>
    </location>
</feature>
<feature type="compositionally biased region" description="Basic and acidic residues" evidence="1">
    <location>
        <begin position="194"/>
        <end position="204"/>
    </location>
</feature>
<feature type="region of interest" description="Disordered" evidence="1">
    <location>
        <begin position="39"/>
        <end position="244"/>
    </location>
</feature>
<comment type="caution">
    <text evidence="2">The sequence shown here is derived from an EMBL/GenBank/DDBJ whole genome shotgun (WGS) entry which is preliminary data.</text>
</comment>
<accession>A0ABQ8S8P2</accession>
<name>A0ABQ8S8P2_PERAM</name>
<proteinExistence type="predicted"/>
<feature type="compositionally biased region" description="Basic and acidic residues" evidence="1">
    <location>
        <begin position="67"/>
        <end position="83"/>
    </location>
</feature>
<sequence length="474" mass="54601">MAGLCEGGNEPSGSLKASKCIGILGCIYSSYVKLRVGAINETRRENKEQGELKENKEKRRRTRKTRGQRDDKDNKGRKVEARRTKGRKGRDRRQEEQREDKVNKGKTRRTRGKQGGGEEDKDEEKKGGKKNKWETRRKRGETGDEKNKGKTRRGEEGGKEEQMGDKEEKGRDRRREEQREDKVNKRKTRRTRGRQGEEGEDKEKKGKIKTRRWEKRRTNGIQGGKGEENKKVETPPRGPLKRKVELDLPPHEVWSVIKFLNAQGIAPIEIDRQLSAGPNVMSKQMSPPREVRSVIKFLNAQGIAPIEIDRQLSAGPNVMSKQMLIYPCIVGPYHHGMARPQVADRRDGLQIWRVAANILNKQSWTADKGLGEGLTTHHRKKQLVTNPYNKRWNGTDSLARPQQRNKVMRFEELMDYSAILSHRQAYLWGRIKNMVYQVRPTTREDMKQRIREACGSLSCADLQSRVVGDDQNIV</sequence>
<reference evidence="2 3" key="1">
    <citation type="journal article" date="2022" name="Allergy">
        <title>Genome assembly and annotation of Periplaneta americana reveal a comprehensive cockroach allergen profile.</title>
        <authorList>
            <person name="Wang L."/>
            <person name="Xiong Q."/>
            <person name="Saelim N."/>
            <person name="Wang L."/>
            <person name="Nong W."/>
            <person name="Wan A.T."/>
            <person name="Shi M."/>
            <person name="Liu X."/>
            <person name="Cao Q."/>
            <person name="Hui J.H.L."/>
            <person name="Sookrung N."/>
            <person name="Leung T.F."/>
            <person name="Tungtrongchitr A."/>
            <person name="Tsui S.K.W."/>
        </authorList>
    </citation>
    <scope>NUCLEOTIDE SEQUENCE [LARGE SCALE GENOMIC DNA]</scope>
    <source>
        <strain evidence="2">PWHHKU_190912</strain>
    </source>
</reference>
<dbReference type="Proteomes" id="UP001148838">
    <property type="component" value="Unassembled WGS sequence"/>
</dbReference>
<feature type="compositionally biased region" description="Basic residues" evidence="1">
    <location>
        <begin position="184"/>
        <end position="193"/>
    </location>
</feature>
<keyword evidence="3" id="KW-1185">Reference proteome</keyword>
<feature type="compositionally biased region" description="Basic and acidic residues" evidence="1">
    <location>
        <begin position="92"/>
        <end position="103"/>
    </location>
</feature>
<protein>
    <submittedName>
        <fullName evidence="2">Uncharacterized protein</fullName>
    </submittedName>
</protein>
<organism evidence="2 3">
    <name type="scientific">Periplaneta americana</name>
    <name type="common">American cockroach</name>
    <name type="synonym">Blatta americana</name>
    <dbReference type="NCBI Taxonomy" id="6978"/>
    <lineage>
        <taxon>Eukaryota</taxon>
        <taxon>Metazoa</taxon>
        <taxon>Ecdysozoa</taxon>
        <taxon>Arthropoda</taxon>
        <taxon>Hexapoda</taxon>
        <taxon>Insecta</taxon>
        <taxon>Pterygota</taxon>
        <taxon>Neoptera</taxon>
        <taxon>Polyneoptera</taxon>
        <taxon>Dictyoptera</taxon>
        <taxon>Blattodea</taxon>
        <taxon>Blattoidea</taxon>
        <taxon>Blattidae</taxon>
        <taxon>Blattinae</taxon>
        <taxon>Periplaneta</taxon>
    </lineage>
</organism>
<evidence type="ECO:0000313" key="2">
    <source>
        <dbReference type="EMBL" id="KAJ4430131.1"/>
    </source>
</evidence>
<feature type="compositionally biased region" description="Basic and acidic residues" evidence="1">
    <location>
        <begin position="225"/>
        <end position="234"/>
    </location>
</feature>
<feature type="compositionally biased region" description="Basic and acidic residues" evidence="1">
    <location>
        <begin position="41"/>
        <end position="57"/>
    </location>
</feature>
<evidence type="ECO:0000313" key="3">
    <source>
        <dbReference type="Proteomes" id="UP001148838"/>
    </source>
</evidence>
<gene>
    <name evidence="2" type="ORF">ANN_22341</name>
</gene>
<evidence type="ECO:0000256" key="1">
    <source>
        <dbReference type="SAM" id="MobiDB-lite"/>
    </source>
</evidence>
<dbReference type="EMBL" id="JAJSOF020000033">
    <property type="protein sequence ID" value="KAJ4430131.1"/>
    <property type="molecule type" value="Genomic_DNA"/>
</dbReference>